<dbReference type="InterPro" id="IPR039682">
    <property type="entry name" value="Sec8/EXOC4"/>
</dbReference>
<keyword evidence="3 5" id="KW-0268">Exocytosis</keyword>
<evidence type="ECO:0000259" key="8">
    <source>
        <dbReference type="Pfam" id="PF20652"/>
    </source>
</evidence>
<dbReference type="InterPro" id="IPR007191">
    <property type="entry name" value="Sec8_exocyst_N"/>
</dbReference>
<keyword evidence="2 5" id="KW-0813">Transport</keyword>
<comment type="similarity">
    <text evidence="1 5">Belongs to the SEC8 family.</text>
</comment>
<feature type="domain" description="Exocyst complex component Sec8 middle helical bundle" evidence="8">
    <location>
        <begin position="294"/>
        <end position="512"/>
    </location>
</feature>
<dbReference type="GO" id="GO:0006612">
    <property type="term" value="P:protein targeting to membrane"/>
    <property type="evidence" value="ECO:0007669"/>
    <property type="project" value="UniProtKB-UniRule"/>
</dbReference>
<evidence type="ECO:0000259" key="7">
    <source>
        <dbReference type="Pfam" id="PF04048"/>
    </source>
</evidence>
<evidence type="ECO:0000313" key="10">
    <source>
        <dbReference type="Proteomes" id="UP000759131"/>
    </source>
</evidence>
<dbReference type="EMBL" id="CAJPIZ010013937">
    <property type="protein sequence ID" value="CAG2114514.1"/>
    <property type="molecule type" value="Genomic_DNA"/>
</dbReference>
<comment type="function">
    <text evidence="5">Component of the exocyst complex involved in the docking of exocytic vesicles with fusion sites on the plasma membrane.</text>
</comment>
<reference evidence="9" key="1">
    <citation type="submission" date="2020-11" db="EMBL/GenBank/DDBJ databases">
        <authorList>
            <person name="Tran Van P."/>
        </authorList>
    </citation>
    <scope>NUCLEOTIDE SEQUENCE</scope>
</reference>
<proteinExistence type="inferred from homology"/>
<dbReference type="OrthoDB" id="272977at2759"/>
<dbReference type="GO" id="GO:0007268">
    <property type="term" value="P:chemical synaptic transmission"/>
    <property type="evidence" value="ECO:0007669"/>
    <property type="project" value="TreeGrafter"/>
</dbReference>
<dbReference type="EMBL" id="OC868512">
    <property type="protein sequence ID" value="CAD7634084.1"/>
    <property type="molecule type" value="Genomic_DNA"/>
</dbReference>
<gene>
    <name evidence="9" type="ORF">OSB1V03_LOCUS14480</name>
</gene>
<feature type="region of interest" description="Disordered" evidence="6">
    <location>
        <begin position="1"/>
        <end position="23"/>
    </location>
</feature>
<sequence length="908" mass="102308">MSDSQPTRPPRLTRASSKESSSVLKGGLLMSVIRTLTSSRDSSDRDREKANLEREFKECDAKLSSLVVGHHQDLTQACIQCPHCVPVMSAYSKISHRLKSSRERVVVTRDKLQTCQKLLHCKRDELKKLWLESVENKVILELLDRVEQMTGVPHRVDQYIQRKHYLHATRLLVESLRAMDTDLVNVDALKEVKSDLVDKKEHLYDTVIDDMHRHLYHRSTAELIKRFKRHGSVRGGGGHGSVADNTPARKMSVADILSPAVQLGVNKKQRMASMPQLGVNGDESVEEDTNVSDPEEDSRQFISILIKCLALLNKIPEAVDTIKERCDKELTNLAKRTGREVSGDSTDTGVTTDWTGDKTFSFVLSSSALLGNYNSKQKAPPHSLQNFLDLLFQQYRTVVHLHESIVLAALQRLEYDQSVDIDDVALYTIPDIWSKVQTIVQYVMDLYLDTSGAHSSAKANPAINPSVVSANPTVADLSSYFVRKSRITAALTTDRLLKTNKAPLFRFDHSSHAISLNAYLAEQKEAALKEMVANGESGGDTGDGHGMDSIDFTLNSTEKYIVCVPQPENIVLMFNPLIKFIREVEDELELDDGSHCPLYLYLISCAKSFCNQINHDLERTIDLANKSLDIWKIQTDPEWLAGVGLSRPRTIDLANKSLDIWKIQTDPEWLAGVGLSRPVLHSAALIDRAMFDLKNLMFAMPLFADDFLTLICQLLSNYKEVCLAAYRAIVQPEPDDKRIISATWAKDEDINRFLKSLPNWATLLGAQSTDRQQQQQKQQHRKPHVRLLSQESRMTFDESPEEVRLRNMRESEILTSNLSQESAIPVHEILTDVAQLRVLAQLQESMEWLGKRCDELVQSLPQSSEGHFLAPSVTDAKSNYELMPLSDVSIATLNQQSREFEELAETCL</sequence>
<feature type="domain" description="Exocyst complex component Sec8 N-terminal" evidence="7">
    <location>
        <begin position="88"/>
        <end position="158"/>
    </location>
</feature>
<dbReference type="Proteomes" id="UP000759131">
    <property type="component" value="Unassembled WGS sequence"/>
</dbReference>
<name>A0A7R9Q6G7_9ACAR</name>
<dbReference type="GO" id="GO:0032584">
    <property type="term" value="C:growth cone membrane"/>
    <property type="evidence" value="ECO:0007669"/>
    <property type="project" value="TreeGrafter"/>
</dbReference>
<dbReference type="GO" id="GO:0000145">
    <property type="term" value="C:exocyst"/>
    <property type="evidence" value="ECO:0007669"/>
    <property type="project" value="UniProtKB-UniRule"/>
</dbReference>
<evidence type="ECO:0000256" key="4">
    <source>
        <dbReference type="ARBA" id="ARBA00022927"/>
    </source>
</evidence>
<dbReference type="InterPro" id="IPR048630">
    <property type="entry name" value="Sec8_M"/>
</dbReference>
<evidence type="ECO:0000256" key="5">
    <source>
        <dbReference type="RuleBase" id="RU367079"/>
    </source>
</evidence>
<evidence type="ECO:0000256" key="3">
    <source>
        <dbReference type="ARBA" id="ARBA00022483"/>
    </source>
</evidence>
<dbReference type="Pfam" id="PF04048">
    <property type="entry name" value="Sec8_N"/>
    <property type="match status" value="1"/>
</dbReference>
<dbReference type="PANTHER" id="PTHR14146">
    <property type="entry name" value="EXOCYST COMPLEX COMPONENT 4"/>
    <property type="match status" value="1"/>
</dbReference>
<dbReference type="GO" id="GO:0006904">
    <property type="term" value="P:vesicle docking involved in exocytosis"/>
    <property type="evidence" value="ECO:0007669"/>
    <property type="project" value="InterPro"/>
</dbReference>
<dbReference type="GO" id="GO:0045202">
    <property type="term" value="C:synapse"/>
    <property type="evidence" value="ECO:0007669"/>
    <property type="project" value="TreeGrafter"/>
</dbReference>
<dbReference type="PANTHER" id="PTHR14146:SF0">
    <property type="entry name" value="EXOCYST COMPLEX COMPONENT 4"/>
    <property type="match status" value="1"/>
</dbReference>
<dbReference type="GO" id="GO:0006893">
    <property type="term" value="P:Golgi to plasma membrane transport"/>
    <property type="evidence" value="ECO:0007669"/>
    <property type="project" value="TreeGrafter"/>
</dbReference>
<evidence type="ECO:0000256" key="2">
    <source>
        <dbReference type="ARBA" id="ARBA00022448"/>
    </source>
</evidence>
<dbReference type="Pfam" id="PF20652">
    <property type="entry name" value="Sec8_C"/>
    <property type="match status" value="1"/>
</dbReference>
<evidence type="ECO:0000256" key="6">
    <source>
        <dbReference type="SAM" id="MobiDB-lite"/>
    </source>
</evidence>
<dbReference type="AlphaFoldDB" id="A0A7R9Q6G7"/>
<evidence type="ECO:0000256" key="1">
    <source>
        <dbReference type="ARBA" id="ARBA00010470"/>
    </source>
</evidence>
<dbReference type="GO" id="GO:0090522">
    <property type="term" value="P:vesicle tethering involved in exocytosis"/>
    <property type="evidence" value="ECO:0007669"/>
    <property type="project" value="UniProtKB-UniRule"/>
</dbReference>
<accession>A0A7R9Q6G7</accession>
<dbReference type="GO" id="GO:0015031">
    <property type="term" value="P:protein transport"/>
    <property type="evidence" value="ECO:0007669"/>
    <property type="project" value="UniProtKB-KW"/>
</dbReference>
<feature type="compositionally biased region" description="Polar residues" evidence="6">
    <location>
        <begin position="14"/>
        <end position="23"/>
    </location>
</feature>
<organism evidence="9">
    <name type="scientific">Medioppia subpectinata</name>
    <dbReference type="NCBI Taxonomy" id="1979941"/>
    <lineage>
        <taxon>Eukaryota</taxon>
        <taxon>Metazoa</taxon>
        <taxon>Ecdysozoa</taxon>
        <taxon>Arthropoda</taxon>
        <taxon>Chelicerata</taxon>
        <taxon>Arachnida</taxon>
        <taxon>Acari</taxon>
        <taxon>Acariformes</taxon>
        <taxon>Sarcoptiformes</taxon>
        <taxon>Oribatida</taxon>
        <taxon>Brachypylina</taxon>
        <taxon>Oppioidea</taxon>
        <taxon>Oppiidae</taxon>
        <taxon>Medioppia</taxon>
    </lineage>
</organism>
<keyword evidence="4 5" id="KW-0653">Protein transport</keyword>
<protein>
    <recommendedName>
        <fullName evidence="5">Exocyst complex component Sec8</fullName>
    </recommendedName>
</protein>
<feature type="non-terminal residue" evidence="9">
    <location>
        <position position="908"/>
    </location>
</feature>
<evidence type="ECO:0000313" key="9">
    <source>
        <dbReference type="EMBL" id="CAD7634084.1"/>
    </source>
</evidence>
<keyword evidence="10" id="KW-1185">Reference proteome</keyword>